<evidence type="ECO:0000313" key="2">
    <source>
        <dbReference type="EMBL" id="TXE11062.1"/>
    </source>
</evidence>
<gene>
    <name evidence="2" type="ORF">ESV85_12600</name>
</gene>
<dbReference type="EMBL" id="VORW01000007">
    <property type="protein sequence ID" value="TXE11062.1"/>
    <property type="molecule type" value="Genomic_DNA"/>
</dbReference>
<sequence>MNNLLLKTTLSLSATFLSFTLFAQEYTFKKVREFRVESLAEVGIRDYDPKRDVFVGFIDNRSEGIELAVFDTNGKILTSKKRQGEGPEDYQSYALAMGFSPEGDVFVQTSIELVKYDTQFNRINKVKYEPKTTIVVYSGPRSKFVPLTRGQEVSFIVNGSGIGNRGMNEAPKKMDLIDYYDATSKTVQSVIPLSSRPVFKGIEDKVFPVSINPIFTIDSQNSNLYFTTTIDNEITVYNPINWNVIQRIPVKHEFFKALDDIPLRESNLGLSTKSALFSRNQEILKFDSDLLGLIYVKEISEAANELRKSEKKLFWMFDPEFQRIILFKNGVQLPGELTIPSGLVQMTLPNNRVLVKVVNQEEELDYYPFEIWELVEKNKE</sequence>
<evidence type="ECO:0000313" key="3">
    <source>
        <dbReference type="Proteomes" id="UP000321935"/>
    </source>
</evidence>
<proteinExistence type="predicted"/>
<dbReference type="RefSeq" id="WP_146918109.1">
    <property type="nucleotide sequence ID" value="NZ_VORW01000007.1"/>
</dbReference>
<protein>
    <recommendedName>
        <fullName evidence="4">6-bladed beta-propeller</fullName>
    </recommendedName>
</protein>
<dbReference type="OrthoDB" id="817877at2"/>
<reference evidence="2 3" key="1">
    <citation type="submission" date="2019-08" db="EMBL/GenBank/DDBJ databases">
        <title>Genomes sequence of Algoriphagus aquimarinus ACAM450.</title>
        <authorList>
            <person name="Bowman J.P."/>
        </authorList>
    </citation>
    <scope>NUCLEOTIDE SEQUENCE [LARGE SCALE GENOMIC DNA]</scope>
    <source>
        <strain evidence="2 3">ACAM 450</strain>
    </source>
</reference>
<dbReference type="Proteomes" id="UP000321935">
    <property type="component" value="Unassembled WGS sequence"/>
</dbReference>
<organism evidence="2 3">
    <name type="scientific">Algoriphagus aquimarinus</name>
    <dbReference type="NCBI Taxonomy" id="237018"/>
    <lineage>
        <taxon>Bacteria</taxon>
        <taxon>Pseudomonadati</taxon>
        <taxon>Bacteroidota</taxon>
        <taxon>Cytophagia</taxon>
        <taxon>Cytophagales</taxon>
        <taxon>Cyclobacteriaceae</taxon>
        <taxon>Algoriphagus</taxon>
    </lineage>
</organism>
<feature type="chain" id="PRO_5023077831" description="6-bladed beta-propeller" evidence="1">
    <location>
        <begin position="24"/>
        <end position="380"/>
    </location>
</feature>
<keyword evidence="1" id="KW-0732">Signal</keyword>
<evidence type="ECO:0008006" key="4">
    <source>
        <dbReference type="Google" id="ProtNLM"/>
    </source>
</evidence>
<evidence type="ECO:0000256" key="1">
    <source>
        <dbReference type="SAM" id="SignalP"/>
    </source>
</evidence>
<dbReference type="SUPFAM" id="SSF63829">
    <property type="entry name" value="Calcium-dependent phosphotriesterase"/>
    <property type="match status" value="1"/>
</dbReference>
<accession>A0A5C7AZI1</accession>
<feature type="signal peptide" evidence="1">
    <location>
        <begin position="1"/>
        <end position="23"/>
    </location>
</feature>
<dbReference type="AlphaFoldDB" id="A0A5C7AZI1"/>
<comment type="caution">
    <text evidence="2">The sequence shown here is derived from an EMBL/GenBank/DDBJ whole genome shotgun (WGS) entry which is preliminary data.</text>
</comment>
<name>A0A5C7AZI1_9BACT</name>